<name>A0AA38L0D3_TAXCH</name>
<proteinExistence type="predicted"/>
<keyword evidence="1" id="KW-0812">Transmembrane</keyword>
<protein>
    <submittedName>
        <fullName evidence="2">Uncharacterized protein</fullName>
    </submittedName>
</protein>
<reference evidence="2 3" key="1">
    <citation type="journal article" date="2021" name="Nat. Plants">
        <title>The Taxus genome provides insights into paclitaxel biosynthesis.</title>
        <authorList>
            <person name="Xiong X."/>
            <person name="Gou J."/>
            <person name="Liao Q."/>
            <person name="Li Y."/>
            <person name="Zhou Q."/>
            <person name="Bi G."/>
            <person name="Li C."/>
            <person name="Du R."/>
            <person name="Wang X."/>
            <person name="Sun T."/>
            <person name="Guo L."/>
            <person name="Liang H."/>
            <person name="Lu P."/>
            <person name="Wu Y."/>
            <person name="Zhang Z."/>
            <person name="Ro D.K."/>
            <person name="Shang Y."/>
            <person name="Huang S."/>
            <person name="Yan J."/>
        </authorList>
    </citation>
    <scope>NUCLEOTIDE SEQUENCE [LARGE SCALE GENOMIC DNA]</scope>
    <source>
        <strain evidence="2">Ta-2019</strain>
    </source>
</reference>
<keyword evidence="1" id="KW-1133">Transmembrane helix</keyword>
<keyword evidence="3" id="KW-1185">Reference proteome</keyword>
<sequence>MAHQAGKWRWKWKWKWCNPGGAAKGMAALLGLTLLGVYILGGTHLYWQVLACPACICDCPSESPLTIPTGLGNASFA</sequence>
<feature type="transmembrane region" description="Helical" evidence="1">
    <location>
        <begin position="21"/>
        <end position="40"/>
    </location>
</feature>
<evidence type="ECO:0000313" key="3">
    <source>
        <dbReference type="Proteomes" id="UP000824469"/>
    </source>
</evidence>
<dbReference type="AlphaFoldDB" id="A0AA38L0D3"/>
<gene>
    <name evidence="2" type="ORF">KI387_026783</name>
</gene>
<organism evidence="2 3">
    <name type="scientific">Taxus chinensis</name>
    <name type="common">Chinese yew</name>
    <name type="synonym">Taxus wallichiana var. chinensis</name>
    <dbReference type="NCBI Taxonomy" id="29808"/>
    <lineage>
        <taxon>Eukaryota</taxon>
        <taxon>Viridiplantae</taxon>
        <taxon>Streptophyta</taxon>
        <taxon>Embryophyta</taxon>
        <taxon>Tracheophyta</taxon>
        <taxon>Spermatophyta</taxon>
        <taxon>Pinopsida</taxon>
        <taxon>Pinidae</taxon>
        <taxon>Conifers II</taxon>
        <taxon>Cupressales</taxon>
        <taxon>Taxaceae</taxon>
        <taxon>Taxus</taxon>
    </lineage>
</organism>
<keyword evidence="1" id="KW-0472">Membrane</keyword>
<dbReference type="InterPro" id="IPR010471">
    <property type="entry name" value="DUF1068"/>
</dbReference>
<comment type="caution">
    <text evidence="2">The sequence shown here is derived from an EMBL/GenBank/DDBJ whole genome shotgun (WGS) entry which is preliminary data.</text>
</comment>
<dbReference type="Proteomes" id="UP000824469">
    <property type="component" value="Unassembled WGS sequence"/>
</dbReference>
<dbReference type="EMBL" id="JAHRHJ020000006">
    <property type="protein sequence ID" value="KAH9311748.1"/>
    <property type="molecule type" value="Genomic_DNA"/>
</dbReference>
<feature type="non-terminal residue" evidence="2">
    <location>
        <position position="77"/>
    </location>
</feature>
<dbReference type="Pfam" id="PF06364">
    <property type="entry name" value="DUF1068"/>
    <property type="match status" value="1"/>
</dbReference>
<accession>A0AA38L0D3</accession>
<evidence type="ECO:0000256" key="1">
    <source>
        <dbReference type="SAM" id="Phobius"/>
    </source>
</evidence>
<evidence type="ECO:0000313" key="2">
    <source>
        <dbReference type="EMBL" id="KAH9311748.1"/>
    </source>
</evidence>